<keyword evidence="3" id="KW-1185">Reference proteome</keyword>
<comment type="caution">
    <text evidence="2">The sequence shown here is derived from an EMBL/GenBank/DDBJ whole genome shotgun (WGS) entry which is preliminary data.</text>
</comment>
<organism evidence="2 3">
    <name type="scientific">Phytophthora fragariaefolia</name>
    <dbReference type="NCBI Taxonomy" id="1490495"/>
    <lineage>
        <taxon>Eukaryota</taxon>
        <taxon>Sar</taxon>
        <taxon>Stramenopiles</taxon>
        <taxon>Oomycota</taxon>
        <taxon>Peronosporomycetes</taxon>
        <taxon>Peronosporales</taxon>
        <taxon>Peronosporaceae</taxon>
        <taxon>Phytophthora</taxon>
    </lineage>
</organism>
<reference evidence="2" key="1">
    <citation type="submission" date="2023-04" db="EMBL/GenBank/DDBJ databases">
        <title>Phytophthora fragariaefolia NBRC 109709.</title>
        <authorList>
            <person name="Ichikawa N."/>
            <person name="Sato H."/>
            <person name="Tonouchi N."/>
        </authorList>
    </citation>
    <scope>NUCLEOTIDE SEQUENCE</scope>
    <source>
        <strain evidence="2">NBRC 109709</strain>
    </source>
</reference>
<evidence type="ECO:0000313" key="2">
    <source>
        <dbReference type="EMBL" id="GMF59648.1"/>
    </source>
</evidence>
<dbReference type="EMBL" id="BSXT01005080">
    <property type="protein sequence ID" value="GMF59648.1"/>
    <property type="molecule type" value="Genomic_DNA"/>
</dbReference>
<evidence type="ECO:0000313" key="3">
    <source>
        <dbReference type="Proteomes" id="UP001165121"/>
    </source>
</evidence>
<gene>
    <name evidence="2" type="ORF">Pfra01_002581700</name>
</gene>
<sequence length="82" mass="8209">MLSDARKIIRISSVIPGGAEDVLDGFGMLVATDGFGMLVVGELAVSVTTAVDVLSVSGDDGGVNVKEADHGDETKTDGDASG</sequence>
<accession>A0A9W7D9P4</accession>
<evidence type="ECO:0000256" key="1">
    <source>
        <dbReference type="SAM" id="MobiDB-lite"/>
    </source>
</evidence>
<name>A0A9W7D9P4_9STRA</name>
<dbReference type="Proteomes" id="UP001165121">
    <property type="component" value="Unassembled WGS sequence"/>
</dbReference>
<dbReference type="AlphaFoldDB" id="A0A9W7D9P4"/>
<feature type="region of interest" description="Disordered" evidence="1">
    <location>
        <begin position="59"/>
        <end position="82"/>
    </location>
</feature>
<feature type="compositionally biased region" description="Basic and acidic residues" evidence="1">
    <location>
        <begin position="66"/>
        <end position="82"/>
    </location>
</feature>
<proteinExistence type="predicted"/>
<protein>
    <submittedName>
        <fullName evidence="2">Unnamed protein product</fullName>
    </submittedName>
</protein>